<dbReference type="GO" id="GO:0016020">
    <property type="term" value="C:membrane"/>
    <property type="evidence" value="ECO:0007669"/>
    <property type="project" value="InterPro"/>
</dbReference>
<comment type="function">
    <text evidence="5">Part of a binding-protein-dependent transport system for aliphatic sulfonates. Putative binding protein.</text>
</comment>
<dbReference type="PROSITE" id="PS51318">
    <property type="entry name" value="TAT"/>
    <property type="match status" value="1"/>
</dbReference>
<evidence type="ECO:0000256" key="5">
    <source>
        <dbReference type="ARBA" id="ARBA00055538"/>
    </source>
</evidence>
<dbReference type="SMART" id="SM00062">
    <property type="entry name" value="PBPb"/>
    <property type="match status" value="1"/>
</dbReference>
<evidence type="ECO:0000256" key="1">
    <source>
        <dbReference type="ARBA" id="ARBA00004418"/>
    </source>
</evidence>
<dbReference type="GO" id="GO:0042626">
    <property type="term" value="F:ATPase-coupled transmembrane transporter activity"/>
    <property type="evidence" value="ECO:0007669"/>
    <property type="project" value="InterPro"/>
</dbReference>
<evidence type="ECO:0000259" key="7">
    <source>
        <dbReference type="SMART" id="SM00062"/>
    </source>
</evidence>
<dbReference type="GO" id="GO:0042597">
    <property type="term" value="C:periplasmic space"/>
    <property type="evidence" value="ECO:0007669"/>
    <property type="project" value="UniProtKB-SubCell"/>
</dbReference>
<keyword evidence="4" id="KW-0732">Signal</keyword>
<comment type="caution">
    <text evidence="8">The sequence shown here is derived from an EMBL/GenBank/DDBJ whole genome shotgun (WGS) entry which is preliminary data.</text>
</comment>
<dbReference type="OrthoDB" id="286202at2"/>
<dbReference type="Gene3D" id="3.40.190.10">
    <property type="entry name" value="Periplasmic binding protein-like II"/>
    <property type="match status" value="2"/>
</dbReference>
<feature type="domain" description="Solute-binding protein family 3/N-terminal" evidence="7">
    <location>
        <begin position="40"/>
        <end position="263"/>
    </location>
</feature>
<reference evidence="8 9" key="1">
    <citation type="submission" date="2020-08" db="EMBL/GenBank/DDBJ databases">
        <title>Genome sequencing of Purple Non-Sulfur Bacteria from various extreme environments.</title>
        <authorList>
            <person name="Mayer M."/>
        </authorList>
    </citation>
    <scope>NUCLEOTIDE SEQUENCE [LARGE SCALE GENOMIC DNA]</scope>
    <source>
        <strain evidence="8 9">2761</strain>
    </source>
</reference>
<dbReference type="AlphaFoldDB" id="A0A840GDB5"/>
<organism evidence="8 9">
    <name type="scientific">Rhodocyclus tenuis</name>
    <name type="common">Rhodospirillum tenue</name>
    <dbReference type="NCBI Taxonomy" id="1066"/>
    <lineage>
        <taxon>Bacteria</taxon>
        <taxon>Pseudomonadati</taxon>
        <taxon>Pseudomonadota</taxon>
        <taxon>Betaproteobacteria</taxon>
        <taxon>Rhodocyclales</taxon>
        <taxon>Rhodocyclaceae</taxon>
        <taxon>Rhodocyclus</taxon>
    </lineage>
</organism>
<gene>
    <name evidence="8" type="ORF">GGD90_003027</name>
</gene>
<evidence type="ECO:0000256" key="3">
    <source>
        <dbReference type="ARBA" id="ARBA00022448"/>
    </source>
</evidence>
<dbReference type="Pfam" id="PF09084">
    <property type="entry name" value="NMT1"/>
    <property type="match status" value="1"/>
</dbReference>
<evidence type="ECO:0000256" key="2">
    <source>
        <dbReference type="ARBA" id="ARBA00010742"/>
    </source>
</evidence>
<proteinExistence type="inferred from homology"/>
<sequence>MKSNKETATPSLLRRRFLAAASLSLGLGLTSLPVFAADDLLRIGYQKSSSLLIILKGQGTLEKVLAPLGVKVQWHEFSSGLPLLEGVNVGSIDLSADVAEPVPLFAQAAGARLTYLAQELPSPTAQAIVVAKDSPIRNVGDLKGKKIGLAKAAGVHYLTLQALDKAGLQFKDVDVAYLQPADGRAAFEKGAIDAWAIWDPFLATVQNKSNARVLTDGSKVDVSYRRFYLASTPYARNRPDVLQKVVDELRKTGEWIKKNPKEAAEFHAPLIGLDAATVELANSRRSYGVALVDEKAIAEQQKIADAFTEEKLLPKKIDVRENDIWKGRK</sequence>
<comment type="similarity">
    <text evidence="2">Belongs to the bacterial solute-binding protein SsuA/TauA family.</text>
</comment>
<keyword evidence="9" id="KW-1185">Reference proteome</keyword>
<dbReference type="EMBL" id="JACIGE010000012">
    <property type="protein sequence ID" value="MBB4248628.1"/>
    <property type="molecule type" value="Genomic_DNA"/>
</dbReference>
<evidence type="ECO:0000256" key="6">
    <source>
        <dbReference type="ARBA" id="ARBA00070228"/>
    </source>
</evidence>
<dbReference type="NCBIfam" id="TIGR01728">
    <property type="entry name" value="SsuA_fam"/>
    <property type="match status" value="1"/>
</dbReference>
<evidence type="ECO:0000313" key="8">
    <source>
        <dbReference type="EMBL" id="MBB4248628.1"/>
    </source>
</evidence>
<dbReference type="Proteomes" id="UP000587070">
    <property type="component" value="Unassembled WGS sequence"/>
</dbReference>
<protein>
    <recommendedName>
        <fullName evidence="6">Putative aliphatic sulfonates-binding protein</fullName>
    </recommendedName>
</protein>
<dbReference type="InterPro" id="IPR001638">
    <property type="entry name" value="Solute-binding_3/MltF_N"/>
</dbReference>
<name>A0A840GDB5_RHOTE</name>
<dbReference type="InterPro" id="IPR015168">
    <property type="entry name" value="SsuA/THI5"/>
</dbReference>
<dbReference type="FunFam" id="3.40.190.10:FF:000050">
    <property type="entry name" value="Sulfonate ABC transporter substrate-binding protein"/>
    <property type="match status" value="1"/>
</dbReference>
<accession>A0A840GDB5</accession>
<dbReference type="SUPFAM" id="SSF53850">
    <property type="entry name" value="Periplasmic binding protein-like II"/>
    <property type="match status" value="1"/>
</dbReference>
<dbReference type="PANTHER" id="PTHR30024">
    <property type="entry name" value="ALIPHATIC SULFONATES-BINDING PROTEIN-RELATED"/>
    <property type="match status" value="1"/>
</dbReference>
<keyword evidence="3" id="KW-0813">Transport</keyword>
<dbReference type="RefSeq" id="WP_153114749.1">
    <property type="nucleotide sequence ID" value="NZ_JACIGE010000012.1"/>
</dbReference>
<evidence type="ECO:0000313" key="9">
    <source>
        <dbReference type="Proteomes" id="UP000587070"/>
    </source>
</evidence>
<evidence type="ECO:0000256" key="4">
    <source>
        <dbReference type="ARBA" id="ARBA00022729"/>
    </source>
</evidence>
<dbReference type="InterPro" id="IPR006311">
    <property type="entry name" value="TAT_signal"/>
</dbReference>
<dbReference type="InterPro" id="IPR010067">
    <property type="entry name" value="ABC_SsuA_sub-bd"/>
</dbReference>
<dbReference type="PANTHER" id="PTHR30024:SF42">
    <property type="entry name" value="ALIPHATIC SULFONATES-BINDING PROTEIN-RELATED"/>
    <property type="match status" value="1"/>
</dbReference>
<comment type="subcellular location">
    <subcellularLocation>
        <location evidence="1">Periplasm</location>
    </subcellularLocation>
</comment>